<evidence type="ECO:0000256" key="1">
    <source>
        <dbReference type="ARBA" id="ARBA00004651"/>
    </source>
</evidence>
<dbReference type="AlphaFoldDB" id="A0A934MQ95"/>
<feature type="transmembrane region" description="Helical" evidence="6">
    <location>
        <begin position="67"/>
        <end position="83"/>
    </location>
</feature>
<evidence type="ECO:0000256" key="4">
    <source>
        <dbReference type="ARBA" id="ARBA00022989"/>
    </source>
</evidence>
<keyword evidence="4 6" id="KW-1133">Transmembrane helix</keyword>
<keyword evidence="5 6" id="KW-0472">Membrane</keyword>
<dbReference type="CDD" id="cd06579">
    <property type="entry name" value="TM_PBP1_transp_AraH_like"/>
    <property type="match status" value="1"/>
</dbReference>
<protein>
    <submittedName>
        <fullName evidence="7">ABC transporter permease</fullName>
    </submittedName>
</protein>
<feature type="transmembrane region" description="Helical" evidence="6">
    <location>
        <begin position="119"/>
        <end position="137"/>
    </location>
</feature>
<dbReference type="GO" id="GO:0005886">
    <property type="term" value="C:plasma membrane"/>
    <property type="evidence" value="ECO:0007669"/>
    <property type="project" value="UniProtKB-SubCell"/>
</dbReference>
<dbReference type="GO" id="GO:0022857">
    <property type="term" value="F:transmembrane transporter activity"/>
    <property type="evidence" value="ECO:0007669"/>
    <property type="project" value="InterPro"/>
</dbReference>
<feature type="transmembrane region" description="Helical" evidence="6">
    <location>
        <begin position="157"/>
        <end position="178"/>
    </location>
</feature>
<dbReference type="PANTHER" id="PTHR32196:SF72">
    <property type="entry name" value="RIBOSE IMPORT PERMEASE PROTEIN RBSC"/>
    <property type="match status" value="1"/>
</dbReference>
<feature type="transmembrane region" description="Helical" evidence="6">
    <location>
        <begin position="41"/>
        <end position="60"/>
    </location>
</feature>
<comment type="subcellular location">
    <subcellularLocation>
        <location evidence="1">Cell membrane</location>
        <topology evidence="1">Multi-pass membrane protein</topology>
    </subcellularLocation>
</comment>
<dbReference type="Proteomes" id="UP000640274">
    <property type="component" value="Unassembled WGS sequence"/>
</dbReference>
<feature type="transmembrane region" description="Helical" evidence="6">
    <location>
        <begin position="209"/>
        <end position="232"/>
    </location>
</feature>
<organism evidence="7 8">
    <name type="scientific">Paenibacillus roseus</name>
    <dbReference type="NCBI Taxonomy" id="2798579"/>
    <lineage>
        <taxon>Bacteria</taxon>
        <taxon>Bacillati</taxon>
        <taxon>Bacillota</taxon>
        <taxon>Bacilli</taxon>
        <taxon>Bacillales</taxon>
        <taxon>Paenibacillaceae</taxon>
        <taxon>Paenibacillus</taxon>
    </lineage>
</organism>
<keyword evidence="8" id="KW-1185">Reference proteome</keyword>
<evidence type="ECO:0000256" key="5">
    <source>
        <dbReference type="ARBA" id="ARBA00023136"/>
    </source>
</evidence>
<feature type="transmembrane region" description="Helical" evidence="6">
    <location>
        <begin position="89"/>
        <end position="112"/>
    </location>
</feature>
<dbReference type="InterPro" id="IPR001851">
    <property type="entry name" value="ABC_transp_permease"/>
</dbReference>
<evidence type="ECO:0000313" key="8">
    <source>
        <dbReference type="Proteomes" id="UP000640274"/>
    </source>
</evidence>
<accession>A0A934MQ95</accession>
<evidence type="ECO:0000256" key="2">
    <source>
        <dbReference type="ARBA" id="ARBA00022475"/>
    </source>
</evidence>
<evidence type="ECO:0000313" key="7">
    <source>
        <dbReference type="EMBL" id="MBJ6361643.1"/>
    </source>
</evidence>
<gene>
    <name evidence="7" type="ORF">JFN88_10090</name>
</gene>
<sequence>MLKLFRGSNDILGVFLILFGLCVVMTFASDNFLTVDNLSSVARAFSFVAIMAIGMTIVIITGGIDMSVGSIFAFAGVITAYSYSNLQLALPLCILLGVIGGAIFGFINGLLINECNLPPFIATLGTMSVARGLSYAITSGFPISMPSSFNQLGQGMIFNIPYPIILMIVLAIIFTFVLNKMIFGRHVYAVGGSEEASAISGIKVKRVKLAVYSISGFLSAIAGIIMTARLGVAQSTAGLGYELDVIAAVIIGGASFSGGKGTIVGAILGAAIMGVLRNGLVLLNVSAYWQQTVIGLVIIIAVTIDQLRYKKKA</sequence>
<name>A0A934MQ95_9BACL</name>
<dbReference type="EMBL" id="JAELUP010000037">
    <property type="protein sequence ID" value="MBJ6361643.1"/>
    <property type="molecule type" value="Genomic_DNA"/>
</dbReference>
<dbReference type="Pfam" id="PF02653">
    <property type="entry name" value="BPD_transp_2"/>
    <property type="match status" value="1"/>
</dbReference>
<feature type="transmembrane region" description="Helical" evidence="6">
    <location>
        <begin position="288"/>
        <end position="307"/>
    </location>
</feature>
<feature type="transmembrane region" description="Helical" evidence="6">
    <location>
        <begin position="12"/>
        <end position="29"/>
    </location>
</feature>
<dbReference type="PANTHER" id="PTHR32196">
    <property type="entry name" value="ABC TRANSPORTER PERMEASE PROTEIN YPHD-RELATED-RELATED"/>
    <property type="match status" value="1"/>
</dbReference>
<comment type="caution">
    <text evidence="7">The sequence shown here is derived from an EMBL/GenBank/DDBJ whole genome shotgun (WGS) entry which is preliminary data.</text>
</comment>
<evidence type="ECO:0000256" key="6">
    <source>
        <dbReference type="SAM" id="Phobius"/>
    </source>
</evidence>
<keyword evidence="3 6" id="KW-0812">Transmembrane</keyword>
<reference evidence="7" key="1">
    <citation type="submission" date="2020-12" db="EMBL/GenBank/DDBJ databases">
        <authorList>
            <person name="Huq M.A."/>
        </authorList>
    </citation>
    <scope>NUCLEOTIDE SEQUENCE</scope>
    <source>
        <strain evidence="7">MAHUQ-46</strain>
    </source>
</reference>
<proteinExistence type="predicted"/>
<keyword evidence="2" id="KW-1003">Cell membrane</keyword>
<evidence type="ECO:0000256" key="3">
    <source>
        <dbReference type="ARBA" id="ARBA00022692"/>
    </source>
</evidence>